<sequence>MAHASLLLLPRACELFVFMPVFAIFYLNHPLSNLISGCLLQQRRFVEWELSTIPCFIDLLNFVEKSKLKLLQNISLIEDKQSGIQSPEKKILVYWIQCF</sequence>
<keyword evidence="2" id="KW-1185">Reference proteome</keyword>
<name>A0ACC2BY87_DIPCM</name>
<evidence type="ECO:0000313" key="1">
    <source>
        <dbReference type="EMBL" id="KAJ7534362.1"/>
    </source>
</evidence>
<accession>A0ACC2BY87</accession>
<proteinExistence type="predicted"/>
<evidence type="ECO:0000313" key="2">
    <source>
        <dbReference type="Proteomes" id="UP001162992"/>
    </source>
</evidence>
<comment type="caution">
    <text evidence="1">The sequence shown here is derived from an EMBL/GenBank/DDBJ whole genome shotgun (WGS) entry which is preliminary data.</text>
</comment>
<dbReference type="EMBL" id="CM055104">
    <property type="protein sequence ID" value="KAJ7534362.1"/>
    <property type="molecule type" value="Genomic_DNA"/>
</dbReference>
<reference evidence="2" key="1">
    <citation type="journal article" date="2024" name="Proc. Natl. Acad. Sci. U.S.A.">
        <title>Extraordinary preservation of gene collinearity over three hundred million years revealed in homosporous lycophytes.</title>
        <authorList>
            <person name="Li C."/>
            <person name="Wickell D."/>
            <person name="Kuo L.Y."/>
            <person name="Chen X."/>
            <person name="Nie B."/>
            <person name="Liao X."/>
            <person name="Peng D."/>
            <person name="Ji J."/>
            <person name="Jenkins J."/>
            <person name="Williams M."/>
            <person name="Shu S."/>
            <person name="Plott C."/>
            <person name="Barry K."/>
            <person name="Rajasekar S."/>
            <person name="Grimwood J."/>
            <person name="Han X."/>
            <person name="Sun S."/>
            <person name="Hou Z."/>
            <person name="He W."/>
            <person name="Dai G."/>
            <person name="Sun C."/>
            <person name="Schmutz J."/>
            <person name="Leebens-Mack J.H."/>
            <person name="Li F.W."/>
            <person name="Wang L."/>
        </authorList>
    </citation>
    <scope>NUCLEOTIDE SEQUENCE [LARGE SCALE GENOMIC DNA]</scope>
    <source>
        <strain evidence="2">cv. PW_Plant_1</strain>
    </source>
</reference>
<gene>
    <name evidence="1" type="ORF">O6H91_13G090800</name>
</gene>
<dbReference type="Proteomes" id="UP001162992">
    <property type="component" value="Chromosome 13"/>
</dbReference>
<protein>
    <submittedName>
        <fullName evidence="1">Uncharacterized protein</fullName>
    </submittedName>
</protein>
<organism evidence="1 2">
    <name type="scientific">Diphasiastrum complanatum</name>
    <name type="common">Issler's clubmoss</name>
    <name type="synonym">Lycopodium complanatum</name>
    <dbReference type="NCBI Taxonomy" id="34168"/>
    <lineage>
        <taxon>Eukaryota</taxon>
        <taxon>Viridiplantae</taxon>
        <taxon>Streptophyta</taxon>
        <taxon>Embryophyta</taxon>
        <taxon>Tracheophyta</taxon>
        <taxon>Lycopodiopsida</taxon>
        <taxon>Lycopodiales</taxon>
        <taxon>Lycopodiaceae</taxon>
        <taxon>Lycopodioideae</taxon>
        <taxon>Diphasiastrum</taxon>
    </lineage>
</organism>